<dbReference type="EMBL" id="JACEIK010003510">
    <property type="protein sequence ID" value="MCD9641989.1"/>
    <property type="molecule type" value="Genomic_DNA"/>
</dbReference>
<evidence type="ECO:0000256" key="1">
    <source>
        <dbReference type="SAM" id="MobiDB-lite"/>
    </source>
</evidence>
<dbReference type="Proteomes" id="UP000823775">
    <property type="component" value="Unassembled WGS sequence"/>
</dbReference>
<sequence length="163" mass="18990">MNLEGKISNLEPIAGTPPGDINKAREHEQAYRRPENFNPNEGHQARDCWFRSRYLERNYCRPENFYGNEAGEEEQNNRAVHPNWSRPKTLDPYNEAREEDGARSMGLDGTSYRPETFSPNEVHEERNRNDAMGHPSWVRPRELNKPQNKNGPQNFNPNEVGQE</sequence>
<reference evidence="2 3" key="1">
    <citation type="journal article" date="2021" name="BMC Genomics">
        <title>Datura genome reveals duplications of psychoactive alkaloid biosynthetic genes and high mutation rate following tissue culture.</title>
        <authorList>
            <person name="Rajewski A."/>
            <person name="Carter-House D."/>
            <person name="Stajich J."/>
            <person name="Litt A."/>
        </authorList>
    </citation>
    <scope>NUCLEOTIDE SEQUENCE [LARGE SCALE GENOMIC DNA]</scope>
    <source>
        <strain evidence="2">AR-01</strain>
    </source>
</reference>
<accession>A0ABS8V5J3</accession>
<feature type="compositionally biased region" description="Polar residues" evidence="1">
    <location>
        <begin position="145"/>
        <end position="163"/>
    </location>
</feature>
<gene>
    <name evidence="2" type="ORF">HAX54_028575</name>
</gene>
<organism evidence="2 3">
    <name type="scientific">Datura stramonium</name>
    <name type="common">Jimsonweed</name>
    <name type="synonym">Common thornapple</name>
    <dbReference type="NCBI Taxonomy" id="4076"/>
    <lineage>
        <taxon>Eukaryota</taxon>
        <taxon>Viridiplantae</taxon>
        <taxon>Streptophyta</taxon>
        <taxon>Embryophyta</taxon>
        <taxon>Tracheophyta</taxon>
        <taxon>Spermatophyta</taxon>
        <taxon>Magnoliopsida</taxon>
        <taxon>eudicotyledons</taxon>
        <taxon>Gunneridae</taxon>
        <taxon>Pentapetalae</taxon>
        <taxon>asterids</taxon>
        <taxon>lamiids</taxon>
        <taxon>Solanales</taxon>
        <taxon>Solanaceae</taxon>
        <taxon>Solanoideae</taxon>
        <taxon>Datureae</taxon>
        <taxon>Datura</taxon>
    </lineage>
</organism>
<feature type="region of interest" description="Disordered" evidence="1">
    <location>
        <begin position="1"/>
        <end position="22"/>
    </location>
</feature>
<evidence type="ECO:0000313" key="2">
    <source>
        <dbReference type="EMBL" id="MCD9641989.1"/>
    </source>
</evidence>
<feature type="region of interest" description="Disordered" evidence="1">
    <location>
        <begin position="67"/>
        <end position="163"/>
    </location>
</feature>
<protein>
    <submittedName>
        <fullName evidence="2">Uncharacterized protein</fullName>
    </submittedName>
</protein>
<evidence type="ECO:0000313" key="3">
    <source>
        <dbReference type="Proteomes" id="UP000823775"/>
    </source>
</evidence>
<name>A0ABS8V5J3_DATST</name>
<proteinExistence type="predicted"/>
<comment type="caution">
    <text evidence="2">The sequence shown here is derived from an EMBL/GenBank/DDBJ whole genome shotgun (WGS) entry which is preliminary data.</text>
</comment>
<feature type="compositionally biased region" description="Basic and acidic residues" evidence="1">
    <location>
        <begin position="121"/>
        <end position="131"/>
    </location>
</feature>
<keyword evidence="3" id="KW-1185">Reference proteome</keyword>